<evidence type="ECO:0000256" key="1">
    <source>
        <dbReference type="ARBA" id="ARBA00022512"/>
    </source>
</evidence>
<keyword evidence="3" id="KW-0732">Signal</keyword>
<keyword evidence="9" id="KW-1185">Reference proteome</keyword>
<evidence type="ECO:0000256" key="5">
    <source>
        <dbReference type="SAM" id="MobiDB-lite"/>
    </source>
</evidence>
<keyword evidence="1" id="KW-0134">Cell wall</keyword>
<evidence type="ECO:0000256" key="4">
    <source>
        <dbReference type="ARBA" id="ARBA00023088"/>
    </source>
</evidence>
<keyword evidence="2" id="KW-0964">Secreted</keyword>
<evidence type="ECO:0000256" key="2">
    <source>
        <dbReference type="ARBA" id="ARBA00022525"/>
    </source>
</evidence>
<proteinExistence type="predicted"/>
<dbReference type="NCBIfam" id="TIGR01167">
    <property type="entry name" value="LPXTG_anchor"/>
    <property type="match status" value="1"/>
</dbReference>
<dbReference type="OrthoDB" id="2300791at2"/>
<dbReference type="RefSeq" id="WP_150204551.1">
    <property type="nucleotide sequence ID" value="NZ_CP043939.1"/>
</dbReference>
<dbReference type="Pfam" id="PF17966">
    <property type="entry name" value="Muc_B2"/>
    <property type="match status" value="1"/>
</dbReference>
<dbReference type="KEGG" id="lnn:F0161_10575"/>
<organism evidence="8 9">
    <name type="scientific">Paucilactobacillus nenjiangensis</name>
    <dbReference type="NCBI Taxonomy" id="1296540"/>
    <lineage>
        <taxon>Bacteria</taxon>
        <taxon>Bacillati</taxon>
        <taxon>Bacillota</taxon>
        <taxon>Bacilli</taxon>
        <taxon>Lactobacillales</taxon>
        <taxon>Lactobacillaceae</taxon>
        <taxon>Paucilactobacillus</taxon>
    </lineage>
</organism>
<dbReference type="Gene3D" id="2.60.40.4300">
    <property type="match status" value="2"/>
</dbReference>
<dbReference type="InterPro" id="IPR019931">
    <property type="entry name" value="LPXTG_anchor"/>
</dbReference>
<feature type="region of interest" description="Disordered" evidence="5">
    <location>
        <begin position="25"/>
        <end position="45"/>
    </location>
</feature>
<dbReference type="Proteomes" id="UP000325295">
    <property type="component" value="Chromosome"/>
</dbReference>
<keyword evidence="4" id="KW-0572">Peptidoglycan-anchor</keyword>
<keyword evidence="6" id="KW-0812">Transmembrane</keyword>
<gene>
    <name evidence="8" type="ORF">F0161_10575</name>
</gene>
<reference evidence="8 9" key="1">
    <citation type="submission" date="2019-09" db="EMBL/GenBank/DDBJ databases">
        <title>Complete Genome Sequence of Lactobacillus nenjiangensis SH-Y15, isolated from sauerkraut.</title>
        <authorList>
            <person name="Yang H."/>
        </authorList>
    </citation>
    <scope>NUCLEOTIDE SEQUENCE [LARGE SCALE GENOMIC DNA]</scope>
    <source>
        <strain evidence="8 9">SH-Y15</strain>
    </source>
</reference>
<accession>A0A5P1X7J6</accession>
<keyword evidence="6" id="KW-1133">Transmembrane helix</keyword>
<keyword evidence="6" id="KW-0472">Membrane</keyword>
<sequence>MEGKRGSECLLKSVSNIDFNPTSTDAVTGTKTTTPTTDSLGHQANPVLTGYTVTSNPTEATTDQTVKNGDTNVDITVVYTKNAPTVTTNTITKTVHYVDADGNKLAEDYISSVMFNTSTDALIGDTTTTPSSDTLSHQENPTIEGYTLTTNPAEATTDQIVTSGDANVDVTVVYTKDQPAKVTKTDALSNTQDEVVKEASETVKPVTVVSNTDTVKSEQSKNQPVLTTTNKQSLPQTNEKGSSIIMIAGVALLMFALSILGIETKKSRKN</sequence>
<evidence type="ECO:0000256" key="3">
    <source>
        <dbReference type="ARBA" id="ARBA00022729"/>
    </source>
</evidence>
<feature type="compositionally biased region" description="Polar residues" evidence="5">
    <location>
        <begin position="220"/>
        <end position="236"/>
    </location>
</feature>
<dbReference type="InterPro" id="IPR041495">
    <property type="entry name" value="Mub_B2"/>
</dbReference>
<evidence type="ECO:0000256" key="6">
    <source>
        <dbReference type="SAM" id="Phobius"/>
    </source>
</evidence>
<feature type="region of interest" description="Disordered" evidence="5">
    <location>
        <begin position="214"/>
        <end position="236"/>
    </location>
</feature>
<dbReference type="PROSITE" id="PS50847">
    <property type="entry name" value="GRAM_POS_ANCHORING"/>
    <property type="match status" value="1"/>
</dbReference>
<feature type="domain" description="Gram-positive cocci surface proteins LPxTG" evidence="7">
    <location>
        <begin position="234"/>
        <end position="270"/>
    </location>
</feature>
<dbReference type="EMBL" id="CP043939">
    <property type="protein sequence ID" value="QER68238.1"/>
    <property type="molecule type" value="Genomic_DNA"/>
</dbReference>
<name>A0A5P1X7J6_9LACO</name>
<protein>
    <submittedName>
        <fullName evidence="8">LPXTG cell wall anchor domain-containing protein</fullName>
    </submittedName>
</protein>
<dbReference type="AlphaFoldDB" id="A0A5P1X7J6"/>
<evidence type="ECO:0000313" key="8">
    <source>
        <dbReference type="EMBL" id="QER68238.1"/>
    </source>
</evidence>
<evidence type="ECO:0000259" key="7">
    <source>
        <dbReference type="PROSITE" id="PS50847"/>
    </source>
</evidence>
<feature type="transmembrane region" description="Helical" evidence="6">
    <location>
        <begin position="243"/>
        <end position="262"/>
    </location>
</feature>
<feature type="compositionally biased region" description="Low complexity" evidence="5">
    <location>
        <begin position="25"/>
        <end position="37"/>
    </location>
</feature>
<evidence type="ECO:0000313" key="9">
    <source>
        <dbReference type="Proteomes" id="UP000325295"/>
    </source>
</evidence>